<proteinExistence type="predicted"/>
<reference evidence="1" key="1">
    <citation type="submission" date="2021-06" db="EMBL/GenBank/DDBJ databases">
        <authorList>
            <person name="Kallberg Y."/>
            <person name="Tangrot J."/>
            <person name="Rosling A."/>
        </authorList>
    </citation>
    <scope>NUCLEOTIDE SEQUENCE</scope>
    <source>
        <strain evidence="1">AU212A</strain>
    </source>
</reference>
<name>A0ACA9K080_9GLOM</name>
<keyword evidence="2" id="KW-1185">Reference proteome</keyword>
<organism evidence="1 2">
    <name type="scientific">Scutellospora calospora</name>
    <dbReference type="NCBI Taxonomy" id="85575"/>
    <lineage>
        <taxon>Eukaryota</taxon>
        <taxon>Fungi</taxon>
        <taxon>Fungi incertae sedis</taxon>
        <taxon>Mucoromycota</taxon>
        <taxon>Glomeromycotina</taxon>
        <taxon>Glomeromycetes</taxon>
        <taxon>Diversisporales</taxon>
        <taxon>Gigasporaceae</taxon>
        <taxon>Scutellospora</taxon>
    </lineage>
</organism>
<evidence type="ECO:0000313" key="2">
    <source>
        <dbReference type="Proteomes" id="UP000789860"/>
    </source>
</evidence>
<dbReference type="EMBL" id="CAJVPM010000440">
    <property type="protein sequence ID" value="CAG8444534.1"/>
    <property type="molecule type" value="Genomic_DNA"/>
</dbReference>
<accession>A0ACA9K080</accession>
<sequence>MTYALNELIEKTINERNEIIKYDYNLFDNFKEISKGSFGTVRKATWGDNTVILKSLNIDTNKIISDEIIDTNKIINNEIIDTNKIINNEIIDTNKIINNEIIDTNKIITDEIIANKINATEINVNEIINNETKNEIYIKAFVNEPPNGKNKRSMTLRFKKAFAKEVQAYENSEIPQSNDIFSTIITAEHVKEIISWIDPSPQDVQHELKLIFRGSRDGFKASDFYNKCKDIVDTIIVLKAQKTGEILGGYNPLNWKEIKRRKYKETDASFIFSLGTNDQLNSTLSRIKIRDKAICCKKNFGPSFGFLDLYMSRKNEKFWGCFKANYEKSIKIEGSEFLIEDYEVFQYF</sequence>
<dbReference type="Proteomes" id="UP000789860">
    <property type="component" value="Unassembled WGS sequence"/>
</dbReference>
<comment type="caution">
    <text evidence="1">The sequence shown here is derived from an EMBL/GenBank/DDBJ whole genome shotgun (WGS) entry which is preliminary data.</text>
</comment>
<gene>
    <name evidence="1" type="ORF">SCALOS_LOCUS843</name>
</gene>
<evidence type="ECO:0000313" key="1">
    <source>
        <dbReference type="EMBL" id="CAG8444534.1"/>
    </source>
</evidence>
<protein>
    <submittedName>
        <fullName evidence="1">2545_t:CDS:1</fullName>
    </submittedName>
</protein>